<dbReference type="EMBL" id="JAKZGP010000041">
    <property type="protein sequence ID" value="MCH7410586.1"/>
    <property type="molecule type" value="Genomic_DNA"/>
</dbReference>
<sequence>MKTLKFQLILSALLLCFVVVVSCENRNDTDTYGRKIGKDNDTTSTGYNTERDNDRRTNNQLSDANRGNNSERMDSNAANRDAKLLPIRVFNAIRKDSVLINQEIVDSRRIEKDNDTKYEVHFKHDGKTTMVIFDEDGDYSGEYR</sequence>
<organism evidence="3 4">
    <name type="scientific">Belliella filtrata</name>
    <dbReference type="NCBI Taxonomy" id="2923435"/>
    <lineage>
        <taxon>Bacteria</taxon>
        <taxon>Pseudomonadati</taxon>
        <taxon>Bacteroidota</taxon>
        <taxon>Cytophagia</taxon>
        <taxon>Cytophagales</taxon>
        <taxon>Cyclobacteriaceae</taxon>
        <taxon>Belliella</taxon>
    </lineage>
</organism>
<feature type="chain" id="PRO_5046824043" description="Lipoprotein" evidence="2">
    <location>
        <begin position="23"/>
        <end position="144"/>
    </location>
</feature>
<evidence type="ECO:0000313" key="3">
    <source>
        <dbReference type="EMBL" id="MCH7410586.1"/>
    </source>
</evidence>
<dbReference type="Proteomes" id="UP001165489">
    <property type="component" value="Unassembled WGS sequence"/>
</dbReference>
<name>A0ABS9V2I1_9BACT</name>
<feature type="compositionally biased region" description="Basic and acidic residues" evidence="1">
    <location>
        <begin position="30"/>
        <end position="41"/>
    </location>
</feature>
<evidence type="ECO:0000256" key="2">
    <source>
        <dbReference type="SAM" id="SignalP"/>
    </source>
</evidence>
<evidence type="ECO:0008006" key="5">
    <source>
        <dbReference type="Google" id="ProtNLM"/>
    </source>
</evidence>
<protein>
    <recommendedName>
        <fullName evidence="5">Lipoprotein</fullName>
    </recommendedName>
</protein>
<proteinExistence type="predicted"/>
<gene>
    <name evidence="3" type="ORF">MM239_14355</name>
</gene>
<keyword evidence="2" id="KW-0732">Signal</keyword>
<comment type="caution">
    <text evidence="3">The sequence shown here is derived from an EMBL/GenBank/DDBJ whole genome shotgun (WGS) entry which is preliminary data.</text>
</comment>
<dbReference type="RefSeq" id="WP_241348946.1">
    <property type="nucleotide sequence ID" value="NZ_JAKZGP010000041.1"/>
</dbReference>
<reference evidence="3" key="1">
    <citation type="submission" date="2022-03" db="EMBL/GenBank/DDBJ databases">
        <title>De novo assembled genomes of Belliella spp. (Cyclobacteriaceae) strains.</title>
        <authorList>
            <person name="Szabo A."/>
            <person name="Korponai K."/>
            <person name="Felfoldi T."/>
        </authorList>
    </citation>
    <scope>NUCLEOTIDE SEQUENCE</scope>
    <source>
        <strain evidence="3">DSM 111904</strain>
    </source>
</reference>
<feature type="region of interest" description="Disordered" evidence="1">
    <location>
        <begin position="30"/>
        <end position="78"/>
    </location>
</feature>
<evidence type="ECO:0000313" key="4">
    <source>
        <dbReference type="Proteomes" id="UP001165489"/>
    </source>
</evidence>
<accession>A0ABS9V2I1</accession>
<evidence type="ECO:0000256" key="1">
    <source>
        <dbReference type="SAM" id="MobiDB-lite"/>
    </source>
</evidence>
<dbReference type="PROSITE" id="PS51257">
    <property type="entry name" value="PROKAR_LIPOPROTEIN"/>
    <property type="match status" value="1"/>
</dbReference>
<keyword evidence="4" id="KW-1185">Reference proteome</keyword>
<feature type="signal peptide" evidence="2">
    <location>
        <begin position="1"/>
        <end position="22"/>
    </location>
</feature>